<organism evidence="1 2">
    <name type="scientific">Halarcobacter mediterraneus</name>
    <dbReference type="NCBI Taxonomy" id="2023153"/>
    <lineage>
        <taxon>Bacteria</taxon>
        <taxon>Pseudomonadati</taxon>
        <taxon>Campylobacterota</taxon>
        <taxon>Epsilonproteobacteria</taxon>
        <taxon>Campylobacterales</taxon>
        <taxon>Arcobacteraceae</taxon>
        <taxon>Halarcobacter</taxon>
    </lineage>
</organism>
<dbReference type="EMBL" id="NXIE01000005">
    <property type="protein sequence ID" value="RXK11857.1"/>
    <property type="molecule type" value="Genomic_DNA"/>
</dbReference>
<sequence length="435" mass="50872">MVVFRVTDNINIKTTDGTLVKYQKLKGPSNLLNETLYISTLEDFQDMKRVFSSVDQKYRAKVFDESKIRYLSQFPKELGILNINEYNITNNLNYKYKNDDLLIQSFKNFDSLYLNEEKVDLSKQIKGTLKQDIKILILGSPGFSLSEMICSCTALRIFYEKLSTYFKSISLDIYLNASENRFYSRDKMLFSNQTFINKISALSIDVKEFCQYDFFVDTSSVSKRSYYESLNYTDAWLHKLGIDYKKVPQSKKYNQINLSTFKVRKDLKEKIQKIKLKGKILLYHPYSANIKKSIPKEVAAKLLKELVSRLPEYTIVSTIKVDSKFDDDRYVDLSNDSKSFLDFSYIISNCSKVLTVNTSTYHMADAFLIPTVVFFTELDSKRKYSFYEMSKAIFVKDKTKSLSKFVFENDSLLLYKFEGWQELKVSKVIKLLESF</sequence>
<accession>A0A4Q1ATQ0</accession>
<name>A0A4Q1ATQ0_9BACT</name>
<gene>
    <name evidence="1" type="ORF">CP965_11790</name>
</gene>
<dbReference type="RefSeq" id="WP_129062310.1">
    <property type="nucleotide sequence ID" value="NZ_NXIE01000005.1"/>
</dbReference>
<dbReference type="SUPFAM" id="SSF53756">
    <property type="entry name" value="UDP-Glycosyltransferase/glycogen phosphorylase"/>
    <property type="match status" value="1"/>
</dbReference>
<dbReference type="AlphaFoldDB" id="A0A4Q1ATQ0"/>
<dbReference type="Proteomes" id="UP000289718">
    <property type="component" value="Unassembled WGS sequence"/>
</dbReference>
<evidence type="ECO:0000313" key="1">
    <source>
        <dbReference type="EMBL" id="RXK11857.1"/>
    </source>
</evidence>
<evidence type="ECO:0000313" key="2">
    <source>
        <dbReference type="Proteomes" id="UP000289718"/>
    </source>
</evidence>
<proteinExistence type="predicted"/>
<comment type="caution">
    <text evidence="1">The sequence shown here is derived from an EMBL/GenBank/DDBJ whole genome shotgun (WGS) entry which is preliminary data.</text>
</comment>
<dbReference type="OrthoDB" id="5346170at2"/>
<keyword evidence="2" id="KW-1185">Reference proteome</keyword>
<protein>
    <submittedName>
        <fullName evidence="1">Uncharacterized protein</fullName>
    </submittedName>
</protein>
<dbReference type="Gene3D" id="3.40.50.2000">
    <property type="entry name" value="Glycogen Phosphorylase B"/>
    <property type="match status" value="1"/>
</dbReference>
<reference evidence="1 2" key="1">
    <citation type="submission" date="2017-09" db="EMBL/GenBank/DDBJ databases">
        <title>Genomics of the genus Arcobacter.</title>
        <authorList>
            <person name="Perez-Cataluna A."/>
            <person name="Figueras M.J."/>
            <person name="Salas-Masso N."/>
        </authorList>
    </citation>
    <scope>NUCLEOTIDE SEQUENCE [LARGE SCALE GENOMIC DNA]</scope>
    <source>
        <strain evidence="1 2">F156-34</strain>
    </source>
</reference>